<proteinExistence type="predicted"/>
<keyword evidence="4" id="KW-0548">Nucleotidyltransferase</keyword>
<dbReference type="GO" id="GO:0003964">
    <property type="term" value="F:RNA-directed DNA polymerase activity"/>
    <property type="evidence" value="ECO:0007669"/>
    <property type="project" value="UniProtKB-KW"/>
</dbReference>
<feature type="compositionally biased region" description="Basic and acidic residues" evidence="1">
    <location>
        <begin position="1224"/>
        <end position="1239"/>
    </location>
</feature>
<dbReference type="Pfam" id="PF03178">
    <property type="entry name" value="CPSF_A"/>
    <property type="match status" value="1"/>
</dbReference>
<evidence type="ECO:0000259" key="3">
    <source>
        <dbReference type="Pfam" id="PF22936"/>
    </source>
</evidence>
<dbReference type="GO" id="GO:0003676">
    <property type="term" value="F:nucleic acid binding"/>
    <property type="evidence" value="ECO:0007669"/>
    <property type="project" value="InterPro"/>
</dbReference>
<dbReference type="InterPro" id="IPR054722">
    <property type="entry name" value="PolX-like_BBD"/>
</dbReference>
<dbReference type="Gene3D" id="3.30.420.10">
    <property type="entry name" value="Ribonuclease H-like superfamily/Ribonuclease H"/>
    <property type="match status" value="3"/>
</dbReference>
<dbReference type="InterPro" id="IPR036397">
    <property type="entry name" value="RNaseH_sf"/>
</dbReference>
<dbReference type="InterPro" id="IPR012337">
    <property type="entry name" value="RNaseH-like_sf"/>
</dbReference>
<feature type="domain" description="Retrovirus-related Pol polyprotein from transposon TNT 1-94-like beta-barrel" evidence="3">
    <location>
        <begin position="554"/>
        <end position="586"/>
    </location>
</feature>
<protein>
    <submittedName>
        <fullName evidence="4">Reverse transcriptase domain-containing protein</fullName>
    </submittedName>
</protein>
<organism evidence="4">
    <name type="scientific">Tanacetum cinerariifolium</name>
    <name type="common">Dalmatian daisy</name>
    <name type="synonym">Chrysanthemum cinerariifolium</name>
    <dbReference type="NCBI Taxonomy" id="118510"/>
    <lineage>
        <taxon>Eukaryota</taxon>
        <taxon>Viridiplantae</taxon>
        <taxon>Streptophyta</taxon>
        <taxon>Embryophyta</taxon>
        <taxon>Tracheophyta</taxon>
        <taxon>Spermatophyta</taxon>
        <taxon>Magnoliopsida</taxon>
        <taxon>eudicotyledons</taxon>
        <taxon>Gunneridae</taxon>
        <taxon>Pentapetalae</taxon>
        <taxon>asterids</taxon>
        <taxon>campanulids</taxon>
        <taxon>Asterales</taxon>
        <taxon>Asteraceae</taxon>
        <taxon>Asteroideae</taxon>
        <taxon>Anthemideae</taxon>
        <taxon>Anthemidinae</taxon>
        <taxon>Tanacetum</taxon>
    </lineage>
</organism>
<dbReference type="Pfam" id="PF14223">
    <property type="entry name" value="Retrotran_gag_2"/>
    <property type="match status" value="1"/>
</dbReference>
<dbReference type="SUPFAM" id="SSF53098">
    <property type="entry name" value="Ribonuclease H-like"/>
    <property type="match status" value="2"/>
</dbReference>
<dbReference type="AlphaFoldDB" id="A0A6L2NJN0"/>
<name>A0A6L2NJN0_TANCI</name>
<accession>A0A6L2NJN0</accession>
<feature type="region of interest" description="Disordered" evidence="1">
    <location>
        <begin position="535"/>
        <end position="557"/>
    </location>
</feature>
<sequence>MESENALTVRVVTLSNTTTRESETLLAVGTAYVQGEDVAARGHVLLFYVENGTEGHDDTYSVFRSQILTTELFPDVKYALLLYQGLNLIRTILGTNRNNNLVCKHCHMTRNTIDRLYDGTVGELKKELIGQFKETLVTNVKTREVRAMKEIEKRLNESKMQTQEGMDESSNLGYAADAERPRDDEILDNENAVRPSFDNNTLTKSAQTIHMFLPKEDNVNTRKQGLGFENQNDVENPFILNKAKELTLSLYNIDEMGKDLPFDYKIMSEEELKCEAEKHLKVKQRKSRSRIMDLYIKRMGYNLGGDFLGECGEKWKETAIPSISMEEKAQRRVELKARSTLLMTLPNEHQLKFNFYKDAKSLMQAIKNRFGGNAATKKSQKNLLKQQYENFASSSTEVIEQTYERIQKIISHLEMHGEVIPQEAINQKFLKKVKGTSSSTTNSHNVAFMSSSSTNRAVNTAQGVNTPNTWGAVDSSIIVENLNDASVSTVTREDTLQGSAGHPGIKTVGTESLLKGLCQRRSTNFALMAYSSTSSQSSINSEGNPQQDSKDKRVIDSGCSRHMTGNRSYLTDYEEIDEGFVAFGDFKLTDKSYVLLKVPRKDNMYSVDLKNVVPHGDDFSRFSWVFFLASKDETSEILKIFITGIENLIDLRVKVIRCDNRTEFKNRIMNQFREMKDIKREFSVARTLQQNLVLLRLMEEIEACLASKSIPTGIDDTDFDPKRDILLIEKLLNDDPSSPLLPKELKTVKYSIDDPLELELKDFPSHLEYLLTHKTKRRPPPLSLMEHLPSNVCLSAYVMLRARSKGKIPQCDEMPQNSIQVYKIFNIWGINFMGPFSSSRGNKYILVAIDYLSKWVKVKAVHTNDARVVIKFLKSLFAQFGTLRAIISDRERTLSENRASWSDKLDDALWAFHTTFKTPIECTPYKLVYEKACHLPIKLEHKAYWALKHCNFDLKTTGDHQKVQMNELNELRDQAYENSLIYKEKTKKIHDSKIKNRVYNVGDRVLPFNSRLKIFSNENMTTTSNDPLLNGENRLQLNEMMDLCTNLQKEILDLKVAKTAQAREIDSLKKRVKKLEQKRKFGTLGLKRLRKVGLARRIESSNEASLGDQEDASKHGRKIANLDVDEEITLVDESAMDQGRFDDQMFDAYKDLQGKEVFVAKQVVQDSVAQVSVVASVTINEITLAKAHEALKTLKPKIKGIAIREREELSKSLTTTTQPISSKSQDKGKAKMVEPKKPLKKKDQIMYDQKVTLNLQAKLEAKLEE</sequence>
<dbReference type="InterPro" id="IPR004871">
    <property type="entry name" value="RSE1/DDB1/CPSF1_C"/>
</dbReference>
<keyword evidence="4" id="KW-0695">RNA-directed DNA polymerase</keyword>
<dbReference type="InterPro" id="IPR052160">
    <property type="entry name" value="Gypsy_RT_Integrase-like"/>
</dbReference>
<comment type="caution">
    <text evidence="4">The sequence shown here is derived from an EMBL/GenBank/DDBJ whole genome shotgun (WGS) entry which is preliminary data.</text>
</comment>
<dbReference type="GO" id="GO:0005634">
    <property type="term" value="C:nucleus"/>
    <property type="evidence" value="ECO:0007669"/>
    <property type="project" value="InterPro"/>
</dbReference>
<reference evidence="4" key="1">
    <citation type="journal article" date="2019" name="Sci. Rep.">
        <title>Draft genome of Tanacetum cinerariifolium, the natural source of mosquito coil.</title>
        <authorList>
            <person name="Yamashiro T."/>
            <person name="Shiraishi A."/>
            <person name="Satake H."/>
            <person name="Nakayama K."/>
        </authorList>
    </citation>
    <scope>NUCLEOTIDE SEQUENCE</scope>
</reference>
<dbReference type="EMBL" id="BKCJ010009324">
    <property type="protein sequence ID" value="GEU86448.1"/>
    <property type="molecule type" value="Genomic_DNA"/>
</dbReference>
<feature type="region of interest" description="Disordered" evidence="1">
    <location>
        <begin position="1210"/>
        <end position="1239"/>
    </location>
</feature>
<evidence type="ECO:0000256" key="1">
    <source>
        <dbReference type="SAM" id="MobiDB-lite"/>
    </source>
</evidence>
<evidence type="ECO:0000313" key="4">
    <source>
        <dbReference type="EMBL" id="GEU86448.1"/>
    </source>
</evidence>
<feature type="domain" description="RSE1/DDB1/CPSF1 C-terminal" evidence="2">
    <location>
        <begin position="2"/>
        <end position="52"/>
    </location>
</feature>
<evidence type="ECO:0000259" key="2">
    <source>
        <dbReference type="Pfam" id="PF03178"/>
    </source>
</evidence>
<feature type="compositionally biased region" description="Polar residues" evidence="1">
    <location>
        <begin position="1211"/>
        <end position="1223"/>
    </location>
</feature>
<gene>
    <name evidence="4" type="ORF">Tci_058426</name>
</gene>
<keyword evidence="4" id="KW-0808">Transferase</keyword>
<feature type="region of interest" description="Disordered" evidence="1">
    <location>
        <begin position="179"/>
        <end position="199"/>
    </location>
</feature>
<dbReference type="Pfam" id="PF22936">
    <property type="entry name" value="Pol_BBD"/>
    <property type="match status" value="1"/>
</dbReference>
<dbReference type="PANTHER" id="PTHR47266">
    <property type="entry name" value="ENDONUCLEASE-RELATED"/>
    <property type="match status" value="1"/>
</dbReference>